<dbReference type="PANTHER" id="PTHR38790:SF8">
    <property type="entry name" value="F-BOX DOMAIN-CONTAINING PROTEIN"/>
    <property type="match status" value="1"/>
</dbReference>
<evidence type="ECO:0000256" key="1">
    <source>
        <dbReference type="SAM" id="Coils"/>
    </source>
</evidence>
<feature type="region of interest" description="Disordered" evidence="2">
    <location>
        <begin position="1"/>
        <end position="63"/>
    </location>
</feature>
<evidence type="ECO:0000313" key="4">
    <source>
        <dbReference type="EMBL" id="EXJ96148.1"/>
    </source>
</evidence>
<gene>
    <name evidence="4" type="ORF">A1O1_01274</name>
</gene>
<comment type="caution">
    <text evidence="4">The sequence shown here is derived from an EMBL/GenBank/DDBJ whole genome shotgun (WGS) entry which is preliminary data.</text>
</comment>
<dbReference type="Pfam" id="PF24864">
    <property type="entry name" value="DUF7730"/>
    <property type="match status" value="1"/>
</dbReference>
<protein>
    <recommendedName>
        <fullName evidence="3">DUF7730 domain-containing protein</fullName>
    </recommendedName>
</protein>
<keyword evidence="1" id="KW-0175">Coiled coil</keyword>
<evidence type="ECO:0000313" key="5">
    <source>
        <dbReference type="Proteomes" id="UP000019484"/>
    </source>
</evidence>
<feature type="compositionally biased region" description="Low complexity" evidence="2">
    <location>
        <begin position="52"/>
        <end position="63"/>
    </location>
</feature>
<dbReference type="GeneID" id="19156176"/>
<organism evidence="4 5">
    <name type="scientific">Capronia coronata CBS 617.96</name>
    <dbReference type="NCBI Taxonomy" id="1182541"/>
    <lineage>
        <taxon>Eukaryota</taxon>
        <taxon>Fungi</taxon>
        <taxon>Dikarya</taxon>
        <taxon>Ascomycota</taxon>
        <taxon>Pezizomycotina</taxon>
        <taxon>Eurotiomycetes</taxon>
        <taxon>Chaetothyriomycetidae</taxon>
        <taxon>Chaetothyriales</taxon>
        <taxon>Herpotrichiellaceae</taxon>
        <taxon>Capronia</taxon>
    </lineage>
</organism>
<keyword evidence="5" id="KW-1185">Reference proteome</keyword>
<feature type="compositionally biased region" description="Polar residues" evidence="2">
    <location>
        <begin position="1"/>
        <end position="10"/>
    </location>
</feature>
<feature type="coiled-coil region" evidence="1">
    <location>
        <begin position="274"/>
        <end position="316"/>
    </location>
</feature>
<accession>W9YUE9</accession>
<dbReference type="EMBL" id="AMWN01000001">
    <property type="protein sequence ID" value="EXJ96148.1"/>
    <property type="molecule type" value="Genomic_DNA"/>
</dbReference>
<proteinExistence type="predicted"/>
<dbReference type="AlphaFoldDB" id="W9YUE9"/>
<evidence type="ECO:0000256" key="2">
    <source>
        <dbReference type="SAM" id="MobiDB-lite"/>
    </source>
</evidence>
<dbReference type="RefSeq" id="XP_007720377.1">
    <property type="nucleotide sequence ID" value="XM_007722187.1"/>
</dbReference>
<feature type="domain" description="DUF7730" evidence="3">
    <location>
        <begin position="68"/>
        <end position="228"/>
    </location>
</feature>
<dbReference type="STRING" id="1182541.W9YUE9"/>
<feature type="compositionally biased region" description="Polar residues" evidence="2">
    <location>
        <begin position="31"/>
        <end position="51"/>
    </location>
</feature>
<dbReference type="OrthoDB" id="4757095at2759"/>
<dbReference type="eggNOG" id="ENOG502SRIX">
    <property type="taxonomic scope" value="Eukaryota"/>
</dbReference>
<reference evidence="4 5" key="1">
    <citation type="submission" date="2013-03" db="EMBL/GenBank/DDBJ databases">
        <title>The Genome Sequence of Capronia coronata CBS 617.96.</title>
        <authorList>
            <consortium name="The Broad Institute Genomics Platform"/>
            <person name="Cuomo C."/>
            <person name="de Hoog S."/>
            <person name="Gorbushina A."/>
            <person name="Walker B."/>
            <person name="Young S.K."/>
            <person name="Zeng Q."/>
            <person name="Gargeya S."/>
            <person name="Fitzgerald M."/>
            <person name="Haas B."/>
            <person name="Abouelleil A."/>
            <person name="Allen A.W."/>
            <person name="Alvarado L."/>
            <person name="Arachchi H.M."/>
            <person name="Berlin A.M."/>
            <person name="Chapman S.B."/>
            <person name="Gainer-Dewar J."/>
            <person name="Goldberg J."/>
            <person name="Griggs A."/>
            <person name="Gujja S."/>
            <person name="Hansen M."/>
            <person name="Howarth C."/>
            <person name="Imamovic A."/>
            <person name="Ireland A."/>
            <person name="Larimer J."/>
            <person name="McCowan C."/>
            <person name="Murphy C."/>
            <person name="Pearson M."/>
            <person name="Poon T.W."/>
            <person name="Priest M."/>
            <person name="Roberts A."/>
            <person name="Saif S."/>
            <person name="Shea T."/>
            <person name="Sisk P."/>
            <person name="Sykes S."/>
            <person name="Wortman J."/>
            <person name="Nusbaum C."/>
            <person name="Birren B."/>
        </authorList>
    </citation>
    <scope>NUCLEOTIDE SEQUENCE [LARGE SCALE GENOMIC DNA]</scope>
    <source>
        <strain evidence="4 5">CBS 617.96</strain>
    </source>
</reference>
<dbReference type="HOGENOM" id="CLU_794538_0_0_1"/>
<dbReference type="InterPro" id="IPR056632">
    <property type="entry name" value="DUF7730"/>
</dbReference>
<name>W9YUE9_9EURO</name>
<sequence length="356" mass="40826">MSSPKKNLSPKSDRILPHRNRQHILRPIPQPRTQAHTLLQPEHSNASKVSVTSPTPTAFSPPSKPFPFFDLPGEIRNKIYDLVIPETRVVISGTHPQKELEKLKAKAPTKKHKRPRHRLLGEFTGDVVSTSFLLTCRQMNEEAIQIIYARTIFCFDRFVVINKFLDTIPSAAAKSIGRLEITHTGYAEPEWTDDRVWKLRHDEKWSMTSERIKRGMTCLESLKLALTVFDWPCRLELDESWAKPLLNLAGDGLDWVEVKLMHDRFHPNKVAATAKELETKMMSADGKKKKLREAQLQAAQEKKRREEARKKATKALRIRLPLGDKTMLSNTPVKKVVKSRGLEQYARYQPAVAFCQ</sequence>
<dbReference type="Proteomes" id="UP000019484">
    <property type="component" value="Unassembled WGS sequence"/>
</dbReference>
<dbReference type="PANTHER" id="PTHR38790">
    <property type="entry name" value="2EXR DOMAIN-CONTAINING PROTEIN-RELATED"/>
    <property type="match status" value="1"/>
</dbReference>
<evidence type="ECO:0000259" key="3">
    <source>
        <dbReference type="Pfam" id="PF24864"/>
    </source>
</evidence>